<dbReference type="Pfam" id="PF08031">
    <property type="entry name" value="BBE"/>
    <property type="match status" value="1"/>
</dbReference>
<dbReference type="InterPro" id="IPR016166">
    <property type="entry name" value="FAD-bd_PCMH"/>
</dbReference>
<comment type="similarity">
    <text evidence="2">Belongs to the oxygen-dependent FAD-linked oxidoreductase family.</text>
</comment>
<dbReference type="InterPro" id="IPR016167">
    <property type="entry name" value="FAD-bd_PCMH_sub1"/>
</dbReference>
<protein>
    <submittedName>
        <fullName evidence="7">FAD-dependent oxidase</fullName>
    </submittedName>
</protein>
<dbReference type="Proteomes" id="UP000051888">
    <property type="component" value="Unassembled WGS sequence"/>
</dbReference>
<keyword evidence="5" id="KW-0560">Oxidoreductase</keyword>
<dbReference type="EMBL" id="LJJC01000006">
    <property type="protein sequence ID" value="KQL51289.1"/>
    <property type="molecule type" value="Genomic_DNA"/>
</dbReference>
<dbReference type="InterPro" id="IPR050416">
    <property type="entry name" value="FAD-linked_Oxidoreductase"/>
</dbReference>
<dbReference type="AlphaFoldDB" id="A0A0Q3TCG2"/>
<dbReference type="Gene3D" id="3.40.462.20">
    <property type="match status" value="1"/>
</dbReference>
<proteinExistence type="inferred from homology"/>
<dbReference type="Gene3D" id="3.30.43.10">
    <property type="entry name" value="Uridine Diphospho-n-acetylenolpyruvylglucosamine Reductase, domain 2"/>
    <property type="match status" value="1"/>
</dbReference>
<accession>A0A0Q3TCG2</accession>
<evidence type="ECO:0000256" key="2">
    <source>
        <dbReference type="ARBA" id="ARBA00005466"/>
    </source>
</evidence>
<evidence type="ECO:0000256" key="4">
    <source>
        <dbReference type="ARBA" id="ARBA00022827"/>
    </source>
</evidence>
<organism evidence="7 8">
    <name type="scientific">Heyndrickxia shackletonii</name>
    <dbReference type="NCBI Taxonomy" id="157838"/>
    <lineage>
        <taxon>Bacteria</taxon>
        <taxon>Bacillati</taxon>
        <taxon>Bacillota</taxon>
        <taxon>Bacilli</taxon>
        <taxon>Bacillales</taxon>
        <taxon>Bacillaceae</taxon>
        <taxon>Heyndrickxia</taxon>
    </lineage>
</organism>
<dbReference type="InterPro" id="IPR036318">
    <property type="entry name" value="FAD-bd_PCMH-like_sf"/>
</dbReference>
<evidence type="ECO:0000259" key="6">
    <source>
        <dbReference type="PROSITE" id="PS51387"/>
    </source>
</evidence>
<dbReference type="RefSeq" id="WP_055741595.1">
    <property type="nucleotide sequence ID" value="NZ_JAAIWL010000026.1"/>
</dbReference>
<dbReference type="InterPro" id="IPR012951">
    <property type="entry name" value="BBE"/>
</dbReference>
<keyword evidence="8" id="KW-1185">Reference proteome</keyword>
<name>A0A0Q3TCG2_9BACI</name>
<dbReference type="PANTHER" id="PTHR42973:SF39">
    <property type="entry name" value="FAD-BINDING PCMH-TYPE DOMAIN-CONTAINING PROTEIN"/>
    <property type="match status" value="1"/>
</dbReference>
<dbReference type="SUPFAM" id="SSF56176">
    <property type="entry name" value="FAD-binding/transporter-associated domain-like"/>
    <property type="match status" value="1"/>
</dbReference>
<evidence type="ECO:0000313" key="8">
    <source>
        <dbReference type="Proteomes" id="UP000051888"/>
    </source>
</evidence>
<dbReference type="STRING" id="157838.AN964_20070"/>
<comment type="caution">
    <text evidence="7">The sequence shown here is derived from an EMBL/GenBank/DDBJ whole genome shotgun (WGS) entry which is preliminary data.</text>
</comment>
<dbReference type="Pfam" id="PF01565">
    <property type="entry name" value="FAD_binding_4"/>
    <property type="match status" value="1"/>
</dbReference>
<keyword evidence="4" id="KW-0274">FAD</keyword>
<comment type="cofactor">
    <cofactor evidence="1">
        <name>FAD</name>
        <dbReference type="ChEBI" id="CHEBI:57692"/>
    </cofactor>
</comment>
<dbReference type="PROSITE" id="PS51387">
    <property type="entry name" value="FAD_PCMH"/>
    <property type="match status" value="1"/>
</dbReference>
<evidence type="ECO:0000256" key="1">
    <source>
        <dbReference type="ARBA" id="ARBA00001974"/>
    </source>
</evidence>
<dbReference type="PANTHER" id="PTHR42973">
    <property type="entry name" value="BINDING OXIDOREDUCTASE, PUTATIVE (AFU_ORTHOLOGUE AFUA_1G17690)-RELATED"/>
    <property type="match status" value="1"/>
</dbReference>
<gene>
    <name evidence="7" type="ORF">AN964_20070</name>
</gene>
<keyword evidence="3" id="KW-0285">Flavoprotein</keyword>
<dbReference type="PATRIC" id="fig|157838.3.peg.4428"/>
<dbReference type="Gene3D" id="3.30.465.10">
    <property type="match status" value="1"/>
</dbReference>
<dbReference type="InterPro" id="IPR016169">
    <property type="entry name" value="FAD-bd_PCMH_sub2"/>
</dbReference>
<dbReference type="GO" id="GO:0016491">
    <property type="term" value="F:oxidoreductase activity"/>
    <property type="evidence" value="ECO:0007669"/>
    <property type="project" value="UniProtKB-KW"/>
</dbReference>
<evidence type="ECO:0000313" key="7">
    <source>
        <dbReference type="EMBL" id="KQL51289.1"/>
    </source>
</evidence>
<evidence type="ECO:0000256" key="5">
    <source>
        <dbReference type="ARBA" id="ARBA00023002"/>
    </source>
</evidence>
<dbReference type="InterPro" id="IPR006094">
    <property type="entry name" value="Oxid_FAD_bind_N"/>
</dbReference>
<reference evidence="7 8" key="1">
    <citation type="submission" date="2015-09" db="EMBL/GenBank/DDBJ databases">
        <title>Genome sequencing project for genomic taxonomy and phylogenomics of Bacillus-like bacteria.</title>
        <authorList>
            <person name="Liu B."/>
            <person name="Wang J."/>
            <person name="Zhu Y."/>
            <person name="Liu G."/>
            <person name="Chen Q."/>
            <person name="Chen Z."/>
            <person name="Lan J."/>
            <person name="Che J."/>
            <person name="Ge C."/>
            <person name="Shi H."/>
            <person name="Pan Z."/>
            <person name="Liu X."/>
        </authorList>
    </citation>
    <scope>NUCLEOTIDE SEQUENCE [LARGE SCALE GENOMIC DNA]</scope>
    <source>
        <strain evidence="7 8">LMG 18435</strain>
    </source>
</reference>
<evidence type="ECO:0000256" key="3">
    <source>
        <dbReference type="ARBA" id="ARBA00022630"/>
    </source>
</evidence>
<feature type="domain" description="FAD-binding PCMH-type" evidence="6">
    <location>
        <begin position="39"/>
        <end position="210"/>
    </location>
</feature>
<dbReference type="GO" id="GO:0071949">
    <property type="term" value="F:FAD binding"/>
    <property type="evidence" value="ECO:0007669"/>
    <property type="project" value="InterPro"/>
</dbReference>
<sequence>MSKGKKPIRGEKEPELTGRIVVPGDKEYNAARREFNTFFNKFPLVIVFAQNTQDVSNAVHWARYHDVPIRIRSGRHSYEGLSVVNAGIVIDVSEMNRIDIDHKRGTVTVQTGLRDIVIYETLGSEGLMVPGGLCPTTGIAGLTLGGGQSIAARTLGLTCDSLLELEMVNANGEVLHANADHNADLYWASRGGGGGNFGICTSFRFRTYKIETVAYANISWDLRYLKPVLRIWQEYTEPGVDERLTPLLTIASGLQSTLLMQGVFFGSAEKLRKLLQPLLIAGPPQQVFIEEIPWLQAVERIAATQPGSPEPFKSVGPFVERLLPEEAIDLISNFINEPPTSSVSVFFHGLNGAVSKVSSRATAYYYRKALSNMSIFATWNKKAGAALGIRWVEDFYKAMRPFTRGVYVNTPDLSIENWPKAYYGSNFERLTRVKAKYDPDNVFNFPQSIPPAR</sequence>